<evidence type="ECO:0000313" key="1">
    <source>
        <dbReference type="EMBL" id="XIA18935.1"/>
    </source>
</evidence>
<dbReference type="AlphaFoldDB" id="A0AB74UQW4"/>
<accession>A0AB74UQW4</accession>
<gene>
    <name evidence="1" type="ORF">ACFYG5_01980</name>
</gene>
<reference evidence="1" key="1">
    <citation type="submission" date="2024-10" db="EMBL/GenBank/DDBJ databases">
        <authorList>
            <person name="Lesea H.P."/>
            <person name="Kuehl J.V."/>
            <person name="Chandonia J.-M."/>
        </authorList>
    </citation>
    <scope>NUCLEOTIDE SEQUENCE</scope>
    <source>
        <strain evidence="1">FW102-FHT14D07</strain>
    </source>
</reference>
<sequence>MNKPPKIDWVTQATAEPARARVASVARKPVKKRADVQPIAGPAFHHTLEPGAGQGRVICGQMKLSLDDYKLKVSLPAGLREGLTGAGERLAPTICALADFALNELEKKGGTLTVIPVPEDQGGLGCTFEHGRRKGPLTIEFAGSLIYPKRDGRLDRRVSVWTPDELLNRIAGAGAELGPSMAALAAWGLTYLRATGQNLVTRSG</sequence>
<dbReference type="RefSeq" id="WP_395119877.1">
    <property type="nucleotide sequence ID" value="NZ_CP170721.1"/>
</dbReference>
<name>A0AB74UQW4_9GAMM</name>
<dbReference type="EMBL" id="CP170721">
    <property type="protein sequence ID" value="XIA18935.1"/>
    <property type="molecule type" value="Genomic_DNA"/>
</dbReference>
<organism evidence="1">
    <name type="scientific">Rhodanobacter sp. FW102-FHT14D07</name>
    <dbReference type="NCBI Taxonomy" id="3351462"/>
    <lineage>
        <taxon>Bacteria</taxon>
        <taxon>Pseudomonadati</taxon>
        <taxon>Pseudomonadota</taxon>
        <taxon>Gammaproteobacteria</taxon>
        <taxon>Lysobacterales</taxon>
        <taxon>Rhodanobacteraceae</taxon>
        <taxon>Rhodanobacter</taxon>
    </lineage>
</organism>
<proteinExistence type="predicted"/>
<protein>
    <submittedName>
        <fullName evidence="1">Uncharacterized protein</fullName>
    </submittedName>
</protein>